<evidence type="ECO:0000313" key="1">
    <source>
        <dbReference type="EMBL" id="RAQ96966.1"/>
    </source>
</evidence>
<name>A0A328VGX6_9CHLR</name>
<accession>A0A328VGX6</accession>
<dbReference type="OrthoDB" id="3199431at2"/>
<evidence type="ECO:0008006" key="3">
    <source>
        <dbReference type="Google" id="ProtNLM"/>
    </source>
</evidence>
<dbReference type="NCBIfam" id="TIGR04342">
    <property type="entry name" value="EXLDI"/>
    <property type="match status" value="1"/>
</dbReference>
<dbReference type="InterPro" id="IPR027580">
    <property type="entry name" value="EXLDI"/>
</dbReference>
<dbReference type="EMBL" id="MCIF01000002">
    <property type="protein sequence ID" value="RAQ96966.1"/>
    <property type="molecule type" value="Genomic_DNA"/>
</dbReference>
<comment type="caution">
    <text evidence="1">The sequence shown here is derived from an EMBL/GenBank/DDBJ whole genome shotgun (WGS) entry which is preliminary data.</text>
</comment>
<reference evidence="1 2" key="1">
    <citation type="submission" date="2016-08" db="EMBL/GenBank/DDBJ databases">
        <title>Analysis of Carbohydrate Active Enzymes in Thermogemmatispora T81 Reveals Carbohydrate Degradation Ability.</title>
        <authorList>
            <person name="Tomazini A."/>
            <person name="Lal S."/>
            <person name="Stott M."/>
            <person name="Henrissat B."/>
            <person name="Polikarpov I."/>
            <person name="Sparling R."/>
            <person name="Levin D.B."/>
        </authorList>
    </citation>
    <scope>NUCLEOTIDE SEQUENCE [LARGE SCALE GENOMIC DNA]</scope>
    <source>
        <strain evidence="1 2">T81</strain>
    </source>
</reference>
<dbReference type="AlphaFoldDB" id="A0A328VGX6"/>
<organism evidence="1 2">
    <name type="scientific">Thermogemmatispora tikiterensis</name>
    <dbReference type="NCBI Taxonomy" id="1825093"/>
    <lineage>
        <taxon>Bacteria</taxon>
        <taxon>Bacillati</taxon>
        <taxon>Chloroflexota</taxon>
        <taxon>Ktedonobacteria</taxon>
        <taxon>Thermogemmatisporales</taxon>
        <taxon>Thermogemmatisporaceae</taxon>
        <taxon>Thermogemmatispora</taxon>
    </lineage>
</organism>
<gene>
    <name evidence="1" type="ORF">A4R35_15620</name>
</gene>
<dbReference type="Proteomes" id="UP000248706">
    <property type="component" value="Unassembled WGS sequence"/>
</dbReference>
<proteinExistence type="predicted"/>
<keyword evidence="2" id="KW-1185">Reference proteome</keyword>
<sequence>MPNRTIYVAEADLPIFEKAQQLAGGNLSATIAAALRRFVEREEARRAGFEEVTVRVGRIAHVYKRFLGRLLARGLSRQREEGREILYRIYQTPKGKFAVHLREGPDWSDWRYWSQQTWRRREWACWPQDYDYRLEIYDSLEELRAHLPVELYEAVCQVMKADQQEDGVEFLDI</sequence>
<evidence type="ECO:0000313" key="2">
    <source>
        <dbReference type="Proteomes" id="UP000248706"/>
    </source>
</evidence>
<dbReference type="RefSeq" id="WP_112430968.1">
    <property type="nucleotide sequence ID" value="NZ_MCIF01000002.1"/>
</dbReference>
<protein>
    <recommendedName>
        <fullName evidence="3">EXLDI protein</fullName>
    </recommendedName>
</protein>